<evidence type="ECO:0000256" key="1">
    <source>
        <dbReference type="SAM" id="MobiDB-lite"/>
    </source>
</evidence>
<keyword evidence="3" id="KW-1185">Reference proteome</keyword>
<sequence length="189" mass="20535">MLCPRATFLTMPIPVSWRAARPPTSHRSTLPAPGSTTTNMPGQQLSDAPPVPPLSLWGPETPEPPASYSPLSPHNPVAVTAAGVALQRSFTTNAHSAPLAPRIATINIRPRYIAFDAYLFLSPRSLPRPPNLVMSRSRSIAISPRGGVRTCRGMRGGLVRGRKEAFDGFHVPFSRIWGCKVRRAGRRIT</sequence>
<feature type="region of interest" description="Disordered" evidence="1">
    <location>
        <begin position="18"/>
        <end position="73"/>
    </location>
</feature>
<organism evidence="2 3">
    <name type="scientific">Corynespora cassiicola Philippines</name>
    <dbReference type="NCBI Taxonomy" id="1448308"/>
    <lineage>
        <taxon>Eukaryota</taxon>
        <taxon>Fungi</taxon>
        <taxon>Dikarya</taxon>
        <taxon>Ascomycota</taxon>
        <taxon>Pezizomycotina</taxon>
        <taxon>Dothideomycetes</taxon>
        <taxon>Pleosporomycetidae</taxon>
        <taxon>Pleosporales</taxon>
        <taxon>Corynesporascaceae</taxon>
        <taxon>Corynespora</taxon>
    </lineage>
</organism>
<proteinExistence type="predicted"/>
<name>A0A2T2NI11_CORCC</name>
<dbReference type="Proteomes" id="UP000240883">
    <property type="component" value="Unassembled WGS sequence"/>
</dbReference>
<dbReference type="AlphaFoldDB" id="A0A2T2NI11"/>
<evidence type="ECO:0000313" key="3">
    <source>
        <dbReference type="Proteomes" id="UP000240883"/>
    </source>
</evidence>
<dbReference type="EMBL" id="KZ678137">
    <property type="protein sequence ID" value="PSN65075.1"/>
    <property type="molecule type" value="Genomic_DNA"/>
</dbReference>
<feature type="compositionally biased region" description="Polar residues" evidence="1">
    <location>
        <begin position="34"/>
        <end position="46"/>
    </location>
</feature>
<dbReference type="OrthoDB" id="3798321at2759"/>
<reference evidence="2 3" key="1">
    <citation type="journal article" date="2018" name="Front. Microbiol.">
        <title>Genome-Wide Analysis of Corynespora cassiicola Leaf Fall Disease Putative Effectors.</title>
        <authorList>
            <person name="Lopez D."/>
            <person name="Ribeiro S."/>
            <person name="Label P."/>
            <person name="Fumanal B."/>
            <person name="Venisse J.S."/>
            <person name="Kohler A."/>
            <person name="de Oliveira R.R."/>
            <person name="Labutti K."/>
            <person name="Lipzen A."/>
            <person name="Lail K."/>
            <person name="Bauer D."/>
            <person name="Ohm R.A."/>
            <person name="Barry K.W."/>
            <person name="Spatafora J."/>
            <person name="Grigoriev I.V."/>
            <person name="Martin F.M."/>
            <person name="Pujade-Renaud V."/>
        </authorList>
    </citation>
    <scope>NUCLEOTIDE SEQUENCE [LARGE SCALE GENOMIC DNA]</scope>
    <source>
        <strain evidence="2 3">Philippines</strain>
    </source>
</reference>
<protein>
    <submittedName>
        <fullName evidence="2">Uncharacterized protein</fullName>
    </submittedName>
</protein>
<gene>
    <name evidence="2" type="ORF">BS50DRAFT_50705</name>
</gene>
<accession>A0A2T2NI11</accession>
<evidence type="ECO:0000313" key="2">
    <source>
        <dbReference type="EMBL" id="PSN65075.1"/>
    </source>
</evidence>